<feature type="transmembrane region" description="Helical" evidence="3">
    <location>
        <begin position="63"/>
        <end position="82"/>
    </location>
</feature>
<dbReference type="Pfam" id="PF00990">
    <property type="entry name" value="GGDEF"/>
    <property type="match status" value="1"/>
</dbReference>
<keyword evidence="3" id="KW-0812">Transmembrane</keyword>
<dbReference type="SMART" id="SM00267">
    <property type="entry name" value="GGDEF"/>
    <property type="match status" value="1"/>
</dbReference>
<dbReference type="PANTHER" id="PTHR45138">
    <property type="entry name" value="REGULATORY COMPONENTS OF SENSORY TRANSDUCTION SYSTEM"/>
    <property type="match status" value="1"/>
</dbReference>
<proteinExistence type="predicted"/>
<accession>A0A918NBU6</accession>
<comment type="caution">
    <text evidence="5">The sequence shown here is derived from an EMBL/GenBank/DDBJ whole genome shotgun (WGS) entry which is preliminary data.</text>
</comment>
<dbReference type="InterPro" id="IPR029787">
    <property type="entry name" value="Nucleotide_cyclase"/>
</dbReference>
<comment type="catalytic activity">
    <reaction evidence="2">
        <text>2 GTP = 3',3'-c-di-GMP + 2 diphosphate</text>
        <dbReference type="Rhea" id="RHEA:24898"/>
        <dbReference type="ChEBI" id="CHEBI:33019"/>
        <dbReference type="ChEBI" id="CHEBI:37565"/>
        <dbReference type="ChEBI" id="CHEBI:58805"/>
        <dbReference type="EC" id="2.7.7.65"/>
    </reaction>
</comment>
<dbReference type="InterPro" id="IPR000160">
    <property type="entry name" value="GGDEF_dom"/>
</dbReference>
<dbReference type="Gene3D" id="3.30.70.270">
    <property type="match status" value="1"/>
</dbReference>
<feature type="transmembrane region" description="Helical" evidence="3">
    <location>
        <begin position="121"/>
        <end position="152"/>
    </location>
</feature>
<dbReference type="NCBIfam" id="TIGR00254">
    <property type="entry name" value="GGDEF"/>
    <property type="match status" value="1"/>
</dbReference>
<dbReference type="GO" id="GO:0052621">
    <property type="term" value="F:diguanylate cyclase activity"/>
    <property type="evidence" value="ECO:0007669"/>
    <property type="project" value="UniProtKB-EC"/>
</dbReference>
<feature type="transmembrane region" description="Helical" evidence="3">
    <location>
        <begin position="33"/>
        <end position="51"/>
    </location>
</feature>
<protein>
    <recommendedName>
        <fullName evidence="1">diguanylate cyclase</fullName>
        <ecNumber evidence="1">2.7.7.65</ecNumber>
    </recommendedName>
</protein>
<reference evidence="5" key="1">
    <citation type="journal article" date="2014" name="Int. J. Syst. Evol. Microbiol.">
        <title>Complete genome sequence of Corynebacterium casei LMG S-19264T (=DSM 44701T), isolated from a smear-ripened cheese.</title>
        <authorList>
            <consortium name="US DOE Joint Genome Institute (JGI-PGF)"/>
            <person name="Walter F."/>
            <person name="Albersmeier A."/>
            <person name="Kalinowski J."/>
            <person name="Ruckert C."/>
        </authorList>
    </citation>
    <scope>NUCLEOTIDE SEQUENCE</scope>
    <source>
        <strain evidence="5">KCTC 22169</strain>
    </source>
</reference>
<evidence type="ECO:0000256" key="3">
    <source>
        <dbReference type="SAM" id="Phobius"/>
    </source>
</evidence>
<keyword evidence="6" id="KW-1185">Reference proteome</keyword>
<dbReference type="EMBL" id="BMXR01000006">
    <property type="protein sequence ID" value="GGX56993.1"/>
    <property type="molecule type" value="Genomic_DNA"/>
</dbReference>
<keyword evidence="3" id="KW-1133">Transmembrane helix</keyword>
<name>A0A918NBU6_9GAMM</name>
<dbReference type="EC" id="2.7.7.65" evidence="1"/>
<organism evidence="5 6">
    <name type="scientific">Saccharospirillum salsuginis</name>
    <dbReference type="NCBI Taxonomy" id="418750"/>
    <lineage>
        <taxon>Bacteria</taxon>
        <taxon>Pseudomonadati</taxon>
        <taxon>Pseudomonadota</taxon>
        <taxon>Gammaproteobacteria</taxon>
        <taxon>Oceanospirillales</taxon>
        <taxon>Saccharospirillaceae</taxon>
        <taxon>Saccharospirillum</taxon>
    </lineage>
</organism>
<keyword evidence="3" id="KW-0472">Membrane</keyword>
<feature type="domain" description="GGDEF" evidence="4">
    <location>
        <begin position="228"/>
        <end position="362"/>
    </location>
</feature>
<reference evidence="5" key="2">
    <citation type="submission" date="2020-09" db="EMBL/GenBank/DDBJ databases">
        <authorList>
            <person name="Sun Q."/>
            <person name="Kim S."/>
        </authorList>
    </citation>
    <scope>NUCLEOTIDE SEQUENCE</scope>
    <source>
        <strain evidence="5">KCTC 22169</strain>
    </source>
</reference>
<dbReference type="GO" id="GO:0005886">
    <property type="term" value="C:plasma membrane"/>
    <property type="evidence" value="ECO:0007669"/>
    <property type="project" value="TreeGrafter"/>
</dbReference>
<gene>
    <name evidence="5" type="ORF">GCM10007392_25600</name>
</gene>
<evidence type="ECO:0000313" key="6">
    <source>
        <dbReference type="Proteomes" id="UP000626148"/>
    </source>
</evidence>
<dbReference type="GO" id="GO:1902201">
    <property type="term" value="P:negative regulation of bacterial-type flagellum-dependent cell motility"/>
    <property type="evidence" value="ECO:0007669"/>
    <property type="project" value="TreeGrafter"/>
</dbReference>
<dbReference type="SUPFAM" id="SSF55073">
    <property type="entry name" value="Nucleotide cyclase"/>
    <property type="match status" value="1"/>
</dbReference>
<evidence type="ECO:0000256" key="2">
    <source>
        <dbReference type="ARBA" id="ARBA00034247"/>
    </source>
</evidence>
<dbReference type="PANTHER" id="PTHR45138:SF9">
    <property type="entry name" value="DIGUANYLATE CYCLASE DGCM-RELATED"/>
    <property type="match status" value="1"/>
</dbReference>
<evidence type="ECO:0000313" key="5">
    <source>
        <dbReference type="EMBL" id="GGX56993.1"/>
    </source>
</evidence>
<dbReference type="Proteomes" id="UP000626148">
    <property type="component" value="Unassembled WGS sequence"/>
</dbReference>
<sequence length="362" mass="40652">MTDWFPWLTWRPDTTEQAFRDSFIRRMRTPTNWSIALATVVGLSFILYAMWTGDDWQSTSNIYRVSMIAVMVGFLLIGTRLGDPTWMMSLYATTLIVITLAGLMFLASARRYGALTEGGPMVVAMLCGILPVLHLGHKLMIWLLLAVFVGVITQQPGIETGWTLFYYAVTVSVLSVYQWQMDRLMRIQYLAESLEREKAETDHLTGTLNRYSFEARLSERLTTLEPGEGVALAMVDIDFFKQFNDHYGHLEGDRALVRIAKSLDQTPADLVVRFGGEEFVVLSFFTDRPPAWVSDLHETVSALGLVHEASPLGTLTISVGVACFVSQGKSDRATVKSLLTAADHQLYQVKANGRNQTRYVDL</sequence>
<dbReference type="InterPro" id="IPR050469">
    <property type="entry name" value="Diguanylate_Cyclase"/>
</dbReference>
<evidence type="ECO:0000259" key="4">
    <source>
        <dbReference type="PROSITE" id="PS50887"/>
    </source>
</evidence>
<evidence type="ECO:0000256" key="1">
    <source>
        <dbReference type="ARBA" id="ARBA00012528"/>
    </source>
</evidence>
<dbReference type="RefSeq" id="WP_189609223.1">
    <property type="nucleotide sequence ID" value="NZ_BMXR01000006.1"/>
</dbReference>
<dbReference type="PROSITE" id="PS50887">
    <property type="entry name" value="GGDEF"/>
    <property type="match status" value="1"/>
</dbReference>
<feature type="transmembrane region" description="Helical" evidence="3">
    <location>
        <begin position="164"/>
        <end position="180"/>
    </location>
</feature>
<dbReference type="CDD" id="cd01949">
    <property type="entry name" value="GGDEF"/>
    <property type="match status" value="1"/>
</dbReference>
<dbReference type="AlphaFoldDB" id="A0A918NBU6"/>
<dbReference type="InterPro" id="IPR043128">
    <property type="entry name" value="Rev_trsase/Diguanyl_cyclase"/>
</dbReference>
<dbReference type="GO" id="GO:0043709">
    <property type="term" value="P:cell adhesion involved in single-species biofilm formation"/>
    <property type="evidence" value="ECO:0007669"/>
    <property type="project" value="TreeGrafter"/>
</dbReference>
<feature type="transmembrane region" description="Helical" evidence="3">
    <location>
        <begin position="88"/>
        <end position="109"/>
    </location>
</feature>